<evidence type="ECO:0008006" key="3">
    <source>
        <dbReference type="Google" id="ProtNLM"/>
    </source>
</evidence>
<dbReference type="AlphaFoldDB" id="A0AAE0N5Q5"/>
<keyword evidence="2" id="KW-1185">Reference proteome</keyword>
<name>A0AAE0N5Q5_9PEZI</name>
<dbReference type="Proteomes" id="UP001287356">
    <property type="component" value="Unassembled WGS sequence"/>
</dbReference>
<reference evidence="1" key="2">
    <citation type="submission" date="2023-06" db="EMBL/GenBank/DDBJ databases">
        <authorList>
            <consortium name="Lawrence Berkeley National Laboratory"/>
            <person name="Haridas S."/>
            <person name="Hensen N."/>
            <person name="Bonometti L."/>
            <person name="Westerberg I."/>
            <person name="Brannstrom I.O."/>
            <person name="Guillou S."/>
            <person name="Cros-Aarteil S."/>
            <person name="Calhoun S."/>
            <person name="Kuo A."/>
            <person name="Mondo S."/>
            <person name="Pangilinan J."/>
            <person name="Riley R."/>
            <person name="Labutti K."/>
            <person name="Andreopoulos B."/>
            <person name="Lipzen A."/>
            <person name="Chen C."/>
            <person name="Yanf M."/>
            <person name="Daum C."/>
            <person name="Ng V."/>
            <person name="Clum A."/>
            <person name="Steindorff A."/>
            <person name="Ohm R."/>
            <person name="Martin F."/>
            <person name="Silar P."/>
            <person name="Natvig D."/>
            <person name="Lalanne C."/>
            <person name="Gautier V."/>
            <person name="Ament-Velasquez S.L."/>
            <person name="Kruys A."/>
            <person name="Hutchinson M.I."/>
            <person name="Powell A.J."/>
            <person name="Barry K."/>
            <person name="Miller A.N."/>
            <person name="Grigoriev I.V."/>
            <person name="Debuchy R."/>
            <person name="Gladieux P."/>
            <person name="Thoren M.H."/>
            <person name="Johannesson H."/>
        </authorList>
    </citation>
    <scope>NUCLEOTIDE SEQUENCE</scope>
    <source>
        <strain evidence="1">CBS 958.72</strain>
    </source>
</reference>
<organism evidence="1 2">
    <name type="scientific">Lasiosphaeria ovina</name>
    <dbReference type="NCBI Taxonomy" id="92902"/>
    <lineage>
        <taxon>Eukaryota</taxon>
        <taxon>Fungi</taxon>
        <taxon>Dikarya</taxon>
        <taxon>Ascomycota</taxon>
        <taxon>Pezizomycotina</taxon>
        <taxon>Sordariomycetes</taxon>
        <taxon>Sordariomycetidae</taxon>
        <taxon>Sordariales</taxon>
        <taxon>Lasiosphaeriaceae</taxon>
        <taxon>Lasiosphaeria</taxon>
    </lineage>
</organism>
<dbReference type="EMBL" id="JAULSN010000005">
    <property type="protein sequence ID" value="KAK3371250.1"/>
    <property type="molecule type" value="Genomic_DNA"/>
</dbReference>
<sequence>MLDYVEVIPILIRSVFFIERIRESRDWLTPPPSPALRMVIFWTVCLPSWSQWMDVLEWVLISEGGHNTAPHTDSHGLATWITIQEGHFGFGWLSCPTQKERDEWMANPHSFTGGQWRYVVLTRG</sequence>
<evidence type="ECO:0000313" key="2">
    <source>
        <dbReference type="Proteomes" id="UP001287356"/>
    </source>
</evidence>
<accession>A0AAE0N5Q5</accession>
<comment type="caution">
    <text evidence="1">The sequence shown here is derived from an EMBL/GenBank/DDBJ whole genome shotgun (WGS) entry which is preliminary data.</text>
</comment>
<reference evidence="1" key="1">
    <citation type="journal article" date="2023" name="Mol. Phylogenet. Evol.">
        <title>Genome-scale phylogeny and comparative genomics of the fungal order Sordariales.</title>
        <authorList>
            <person name="Hensen N."/>
            <person name="Bonometti L."/>
            <person name="Westerberg I."/>
            <person name="Brannstrom I.O."/>
            <person name="Guillou S."/>
            <person name="Cros-Aarteil S."/>
            <person name="Calhoun S."/>
            <person name="Haridas S."/>
            <person name="Kuo A."/>
            <person name="Mondo S."/>
            <person name="Pangilinan J."/>
            <person name="Riley R."/>
            <person name="LaButti K."/>
            <person name="Andreopoulos B."/>
            <person name="Lipzen A."/>
            <person name="Chen C."/>
            <person name="Yan M."/>
            <person name="Daum C."/>
            <person name="Ng V."/>
            <person name="Clum A."/>
            <person name="Steindorff A."/>
            <person name="Ohm R.A."/>
            <person name="Martin F."/>
            <person name="Silar P."/>
            <person name="Natvig D.O."/>
            <person name="Lalanne C."/>
            <person name="Gautier V."/>
            <person name="Ament-Velasquez S.L."/>
            <person name="Kruys A."/>
            <person name="Hutchinson M.I."/>
            <person name="Powell A.J."/>
            <person name="Barry K."/>
            <person name="Miller A.N."/>
            <person name="Grigoriev I.V."/>
            <person name="Debuchy R."/>
            <person name="Gladieux P."/>
            <person name="Hiltunen Thoren M."/>
            <person name="Johannesson H."/>
        </authorList>
    </citation>
    <scope>NUCLEOTIDE SEQUENCE</scope>
    <source>
        <strain evidence="1">CBS 958.72</strain>
    </source>
</reference>
<evidence type="ECO:0000313" key="1">
    <source>
        <dbReference type="EMBL" id="KAK3371250.1"/>
    </source>
</evidence>
<proteinExistence type="predicted"/>
<gene>
    <name evidence="1" type="ORF">B0T24DRAFT_628270</name>
</gene>
<protein>
    <recommendedName>
        <fullName evidence="3">JmjC domain-containing protein</fullName>
    </recommendedName>
</protein>